<proteinExistence type="predicted"/>
<feature type="compositionally biased region" description="Basic and acidic residues" evidence="1">
    <location>
        <begin position="90"/>
        <end position="100"/>
    </location>
</feature>
<dbReference type="OrthoDB" id="2322499at2759"/>
<dbReference type="HOGENOM" id="CLU_010790_1_0_1"/>
<protein>
    <recommendedName>
        <fullName evidence="2">F-box domain-containing protein</fullName>
    </recommendedName>
</protein>
<dbReference type="InterPro" id="IPR001810">
    <property type="entry name" value="F-box_dom"/>
</dbReference>
<feature type="compositionally biased region" description="Basic residues" evidence="1">
    <location>
        <begin position="117"/>
        <end position="138"/>
    </location>
</feature>
<accession>A0A074RL02</accession>
<feature type="region of interest" description="Disordered" evidence="1">
    <location>
        <begin position="82"/>
        <end position="143"/>
    </location>
</feature>
<comment type="caution">
    <text evidence="3">The sequence shown here is derived from an EMBL/GenBank/DDBJ whole genome shotgun (WGS) entry which is preliminary data.</text>
</comment>
<keyword evidence="4" id="KW-1185">Reference proteome</keyword>
<dbReference type="STRING" id="1423351.A0A074RL02"/>
<gene>
    <name evidence="3" type="ORF">V565_222670</name>
</gene>
<organism evidence="3 4">
    <name type="scientific">Rhizoctonia solani 123E</name>
    <dbReference type="NCBI Taxonomy" id="1423351"/>
    <lineage>
        <taxon>Eukaryota</taxon>
        <taxon>Fungi</taxon>
        <taxon>Dikarya</taxon>
        <taxon>Basidiomycota</taxon>
        <taxon>Agaricomycotina</taxon>
        <taxon>Agaricomycetes</taxon>
        <taxon>Cantharellales</taxon>
        <taxon>Ceratobasidiaceae</taxon>
        <taxon>Rhizoctonia</taxon>
    </lineage>
</organism>
<evidence type="ECO:0000313" key="4">
    <source>
        <dbReference type="Proteomes" id="UP000027456"/>
    </source>
</evidence>
<dbReference type="SUPFAM" id="SSF81383">
    <property type="entry name" value="F-box domain"/>
    <property type="match status" value="1"/>
</dbReference>
<feature type="compositionally biased region" description="Basic and acidic residues" evidence="1">
    <location>
        <begin position="107"/>
        <end position="116"/>
    </location>
</feature>
<dbReference type="Proteomes" id="UP000027456">
    <property type="component" value="Unassembled WGS sequence"/>
</dbReference>
<name>A0A074RL02_9AGAM</name>
<reference evidence="3 4" key="1">
    <citation type="submission" date="2013-12" db="EMBL/GenBank/DDBJ databases">
        <authorList>
            <person name="Cubeta M."/>
            <person name="Pakala S."/>
            <person name="Fedorova N."/>
            <person name="Thomas E."/>
            <person name="Dean R."/>
            <person name="Jabaji S."/>
            <person name="Neate S."/>
            <person name="Toda T."/>
            <person name="Tavantzis S."/>
            <person name="Vilgalys R."/>
            <person name="Bharathan N."/>
            <person name="Pakala S."/>
            <person name="Losada L.S."/>
            <person name="Zafar N."/>
            <person name="Nierman W."/>
        </authorList>
    </citation>
    <scope>NUCLEOTIDE SEQUENCE [LARGE SCALE GENOMIC DNA]</scope>
    <source>
        <strain evidence="3 4">123E</strain>
    </source>
</reference>
<dbReference type="InterPro" id="IPR036047">
    <property type="entry name" value="F-box-like_dom_sf"/>
</dbReference>
<evidence type="ECO:0000256" key="1">
    <source>
        <dbReference type="SAM" id="MobiDB-lite"/>
    </source>
</evidence>
<dbReference type="PROSITE" id="PS50181">
    <property type="entry name" value="FBOX"/>
    <property type="match status" value="1"/>
</dbReference>
<sequence length="746" mass="86146">MHSKSDHICGLRDQMNEGLATTRWARVRCQIRNATHVSLDLPIPALALSTTTITPRIWTWISFGYNNVYKIEIIQSARLANVKSKKGRTKTTELSEDHKHNAGSNYDKYKQEESKPPPRKRQRTIKKVSKVPPHKKHVPDKQGPATLADMPLDIFIEIASYLLPTDIISLARLTKSTRNLLMHRSSTHVWRASMGNIDGLPSCPPDQSEPHFLSLIFLKKCSACGGSTKAKLNEMLRVRLCGACRTEHLVYSADVAQKLAKFLLWSSDLTPPKGRLGDYTLRADYEAVAVEHRQSMRGSKKALGEWTMEKEAIVKRRQKEARALTRFTKIMEKDHQKEQKDTFKARLKEVHRRLQEMGWEPGYMDFTNKWSTKQEEWNALVLQPKPINNRVWVHLVPKLVPLLNINRKEYRRWVKESRERDRTNQLHRFMDKLKLTDTPALHFQLKLQLPPPKRAYRTTTATYQPSFPFFSRASRWPVFKKLYKTDELITNMHESFQEKLEDVRAQLAAWQNYIHEYFVNLLDAQSKGLQPATGVDNPDLSDDLKRLLRADVLFRNTSRSPNEPLTYDALALHGDMVRSSRYQSTLDIKSNGLPYLAHIVLYPEAQEVARMLLADMGIPNASSLEMQTYRLDLVCGRCHDARRKSWGELVQHYVEANELYADIQKTSPGITYNHVHDPVYIARPMVIYDPPRETHNAGLKERHVCVRCEEIPVKNRVSASKANITQHLIDVYGYAEDSDSDDVWDE</sequence>
<dbReference type="EMBL" id="AZST01001319">
    <property type="protein sequence ID" value="KEP46030.1"/>
    <property type="molecule type" value="Genomic_DNA"/>
</dbReference>
<feature type="domain" description="F-box" evidence="2">
    <location>
        <begin position="144"/>
        <end position="193"/>
    </location>
</feature>
<evidence type="ECO:0000313" key="3">
    <source>
        <dbReference type="EMBL" id="KEP46030.1"/>
    </source>
</evidence>
<evidence type="ECO:0000259" key="2">
    <source>
        <dbReference type="PROSITE" id="PS50181"/>
    </source>
</evidence>
<dbReference type="AlphaFoldDB" id="A0A074RL02"/>